<dbReference type="EMBL" id="FMIQ01000043">
    <property type="protein sequence ID" value="SCM52855.1"/>
    <property type="molecule type" value="Genomic_DNA"/>
</dbReference>
<dbReference type="STRING" id="569.A6V27_05720"/>
<organism evidence="1 2">
    <name type="scientific">Hafnia alvei</name>
    <dbReference type="NCBI Taxonomy" id="569"/>
    <lineage>
        <taxon>Bacteria</taxon>
        <taxon>Pseudomonadati</taxon>
        <taxon>Pseudomonadota</taxon>
        <taxon>Gammaproteobacteria</taxon>
        <taxon>Enterobacterales</taxon>
        <taxon>Hafniaceae</taxon>
        <taxon>Hafnia</taxon>
    </lineage>
</organism>
<dbReference type="Proteomes" id="UP000094844">
    <property type="component" value="Unassembled WGS sequence"/>
</dbReference>
<accession>A0A1C6Z1E7</accession>
<name>A0A1C6Z1E7_HAFAL</name>
<reference evidence="1 2" key="1">
    <citation type="submission" date="2016-09" db="EMBL/GenBank/DDBJ databases">
        <authorList>
            <person name="Capua I."/>
            <person name="De Benedictis P."/>
            <person name="Joannis T."/>
            <person name="Lombin L.H."/>
            <person name="Cattoli G."/>
        </authorList>
    </citation>
    <scope>NUCLEOTIDE SEQUENCE [LARGE SCALE GENOMIC DNA]</scope>
    <source>
        <strain evidence="1 2">GB001</strain>
    </source>
</reference>
<evidence type="ECO:0000313" key="1">
    <source>
        <dbReference type="EMBL" id="SCM52855.1"/>
    </source>
</evidence>
<evidence type="ECO:0000313" key="2">
    <source>
        <dbReference type="Proteomes" id="UP000094844"/>
    </source>
</evidence>
<sequence length="64" mass="7273">MPFTGYLYGVNENEIGRKLMVNESENLAIICDVSSISLWVGDYICPVFGIFVPYPHGPHYFYPV</sequence>
<dbReference type="AlphaFoldDB" id="A0A1C6Z1E7"/>
<gene>
    <name evidence="1" type="ORF">BN1044_02342</name>
</gene>
<protein>
    <submittedName>
        <fullName evidence="1">Uncharacterized protein</fullName>
    </submittedName>
</protein>
<proteinExistence type="predicted"/>